<dbReference type="Gramene" id="Ma06_t12390.1">
    <property type="protein sequence ID" value="Ma06_p12390.1"/>
    <property type="gene ID" value="Ma06_g12390"/>
</dbReference>
<dbReference type="EMBL" id="HG996471">
    <property type="protein sequence ID" value="CAG1846047.1"/>
    <property type="molecule type" value="Genomic_DNA"/>
</dbReference>
<accession>A0A804JFH3</accession>
<dbReference type="InParanoid" id="A0A804JFH3"/>
<reference evidence="2" key="2">
    <citation type="submission" date="2021-05" db="UniProtKB">
        <authorList>
            <consortium name="EnsemblPlants"/>
        </authorList>
    </citation>
    <scope>IDENTIFICATION</scope>
    <source>
        <strain evidence="2">subsp. malaccensis</strain>
    </source>
</reference>
<proteinExistence type="predicted"/>
<dbReference type="EnsemblPlants" id="Ma06_t12390.1">
    <property type="protein sequence ID" value="Ma06_p12390.1"/>
    <property type="gene ID" value="Ma06_g12390"/>
</dbReference>
<protein>
    <submittedName>
        <fullName evidence="1">(wild Malaysian banana) hypothetical protein</fullName>
    </submittedName>
</protein>
<keyword evidence="3" id="KW-1185">Reference proteome</keyword>
<evidence type="ECO:0000313" key="2">
    <source>
        <dbReference type="EnsemblPlants" id="Ma06_p12390.1"/>
    </source>
</evidence>
<evidence type="ECO:0000313" key="3">
    <source>
        <dbReference type="Proteomes" id="UP000012960"/>
    </source>
</evidence>
<dbReference type="AlphaFoldDB" id="A0A804JFH3"/>
<sequence length="103" mass="12008">MLLDLLIRFSDPYVGTFGVDLSDEESERRLRSGRSLRSSRKREFSFELDLIVGREEDSCHGFLGWWCCAGSWSWEDNLLSAKLFDALPSFIRMCPRCCKELDF</sequence>
<dbReference type="Proteomes" id="UP000012960">
    <property type="component" value="Unplaced"/>
</dbReference>
<gene>
    <name evidence="1" type="ORF">GSMUA_158420.1</name>
</gene>
<name>A0A804JFH3_MUSAM</name>
<evidence type="ECO:0000313" key="1">
    <source>
        <dbReference type="EMBL" id="CAG1846047.1"/>
    </source>
</evidence>
<organism evidence="2 3">
    <name type="scientific">Musa acuminata subsp. malaccensis</name>
    <name type="common">Wild banana</name>
    <name type="synonym">Musa malaccensis</name>
    <dbReference type="NCBI Taxonomy" id="214687"/>
    <lineage>
        <taxon>Eukaryota</taxon>
        <taxon>Viridiplantae</taxon>
        <taxon>Streptophyta</taxon>
        <taxon>Embryophyta</taxon>
        <taxon>Tracheophyta</taxon>
        <taxon>Spermatophyta</taxon>
        <taxon>Magnoliopsida</taxon>
        <taxon>Liliopsida</taxon>
        <taxon>Zingiberales</taxon>
        <taxon>Musaceae</taxon>
        <taxon>Musa</taxon>
    </lineage>
</organism>
<reference evidence="1" key="1">
    <citation type="submission" date="2021-03" db="EMBL/GenBank/DDBJ databases">
        <authorList>
            <consortium name="Genoscope - CEA"/>
            <person name="William W."/>
        </authorList>
    </citation>
    <scope>NUCLEOTIDE SEQUENCE</scope>
    <source>
        <strain evidence="1">Doubled-haploid Pahang</strain>
    </source>
</reference>